<evidence type="ECO:0000256" key="2">
    <source>
        <dbReference type="ARBA" id="ARBA00023015"/>
    </source>
</evidence>
<organism evidence="7 8">
    <name type="scientific">Aliivibrio sifiae</name>
    <dbReference type="NCBI Taxonomy" id="566293"/>
    <lineage>
        <taxon>Bacteria</taxon>
        <taxon>Pseudomonadati</taxon>
        <taxon>Pseudomonadota</taxon>
        <taxon>Gammaproteobacteria</taxon>
        <taxon>Vibrionales</taxon>
        <taxon>Vibrionaceae</taxon>
        <taxon>Aliivibrio</taxon>
    </lineage>
</organism>
<evidence type="ECO:0000256" key="1">
    <source>
        <dbReference type="ARBA" id="ARBA00009437"/>
    </source>
</evidence>
<dbReference type="EMBL" id="MSCP01000002">
    <property type="protein sequence ID" value="PQJ86806.1"/>
    <property type="molecule type" value="Genomic_DNA"/>
</dbReference>
<reference evidence="6" key="1">
    <citation type="journal article" date="2014" name="Int. J. Syst. Evol. Microbiol.">
        <title>Complete genome of a new Firmicutes species belonging to the dominant human colonic microbiota ('Ruminococcus bicirculans') reveals two chromosomes and a selective capacity to utilize plant glucans.</title>
        <authorList>
            <consortium name="NISC Comparative Sequencing Program"/>
            <person name="Wegmann U."/>
            <person name="Louis P."/>
            <person name="Goesmann A."/>
            <person name="Henrissat B."/>
            <person name="Duncan S.H."/>
            <person name="Flint H.J."/>
        </authorList>
    </citation>
    <scope>NUCLEOTIDE SEQUENCE</scope>
    <source>
        <strain evidence="6">NBRC 105001</strain>
    </source>
</reference>
<keyword evidence="4" id="KW-0804">Transcription</keyword>
<dbReference type="InterPro" id="IPR005119">
    <property type="entry name" value="LysR_subst-bd"/>
</dbReference>
<dbReference type="Pfam" id="PF00126">
    <property type="entry name" value="HTH_1"/>
    <property type="match status" value="1"/>
</dbReference>
<evidence type="ECO:0000313" key="6">
    <source>
        <dbReference type="EMBL" id="GLR74077.1"/>
    </source>
</evidence>
<dbReference type="Proteomes" id="UP000239273">
    <property type="component" value="Unassembled WGS sequence"/>
</dbReference>
<proteinExistence type="inferred from homology"/>
<dbReference type="Gene3D" id="3.40.190.10">
    <property type="entry name" value="Periplasmic binding protein-like II"/>
    <property type="match status" value="2"/>
</dbReference>
<dbReference type="PANTHER" id="PTHR30118">
    <property type="entry name" value="HTH-TYPE TRANSCRIPTIONAL REGULATOR LEUO-RELATED"/>
    <property type="match status" value="1"/>
</dbReference>
<dbReference type="InterPro" id="IPR036390">
    <property type="entry name" value="WH_DNA-bd_sf"/>
</dbReference>
<dbReference type="PROSITE" id="PS50931">
    <property type="entry name" value="HTH_LYSR"/>
    <property type="match status" value="1"/>
</dbReference>
<comment type="caution">
    <text evidence="7">The sequence shown here is derived from an EMBL/GenBank/DDBJ whole genome shotgun (WGS) entry which is preliminary data.</text>
</comment>
<feature type="domain" description="HTH lysR-type" evidence="5">
    <location>
        <begin position="11"/>
        <end position="68"/>
    </location>
</feature>
<dbReference type="PRINTS" id="PR00039">
    <property type="entry name" value="HTHLYSR"/>
</dbReference>
<dbReference type="Gene3D" id="1.10.10.10">
    <property type="entry name" value="Winged helix-like DNA-binding domain superfamily/Winged helix DNA-binding domain"/>
    <property type="match status" value="1"/>
</dbReference>
<comment type="similarity">
    <text evidence="1">Belongs to the LysR transcriptional regulatory family.</text>
</comment>
<dbReference type="PANTHER" id="PTHR30118:SF7">
    <property type="entry name" value="TRANSCRIPTIONAL REGULATOR LYSR FAMILY"/>
    <property type="match status" value="1"/>
</dbReference>
<evidence type="ECO:0000313" key="8">
    <source>
        <dbReference type="Proteomes" id="UP000239273"/>
    </source>
</evidence>
<protein>
    <submittedName>
        <fullName evidence="7">LysR family transcriptional regulator</fullName>
    </submittedName>
</protein>
<dbReference type="InterPro" id="IPR000847">
    <property type="entry name" value="LysR_HTH_N"/>
</dbReference>
<dbReference type="InterPro" id="IPR050389">
    <property type="entry name" value="LysR-type_TF"/>
</dbReference>
<dbReference type="SUPFAM" id="SSF46785">
    <property type="entry name" value="Winged helix' DNA-binding domain"/>
    <property type="match status" value="1"/>
</dbReference>
<name>A0A2S7X6M2_9GAMM</name>
<reference evidence="9" key="3">
    <citation type="journal article" date="2019" name="Int. J. Syst. Evol. Microbiol.">
        <title>The Global Catalogue of Microorganisms (GCM) 10K type strain sequencing project: providing services to taxonomists for standard genome sequencing and annotation.</title>
        <authorList>
            <consortium name="The Broad Institute Genomics Platform"/>
            <consortium name="The Broad Institute Genome Sequencing Center for Infectious Disease"/>
            <person name="Wu L."/>
            <person name="Ma J."/>
        </authorList>
    </citation>
    <scope>NUCLEOTIDE SEQUENCE [LARGE SCALE GENOMIC DNA]</scope>
    <source>
        <strain evidence="9">NBRC 105001</strain>
    </source>
</reference>
<evidence type="ECO:0000259" key="5">
    <source>
        <dbReference type="PROSITE" id="PS50931"/>
    </source>
</evidence>
<dbReference type="RefSeq" id="WP_060991937.1">
    <property type="nucleotide sequence ID" value="NZ_BSOU01000002.1"/>
</dbReference>
<evidence type="ECO:0000256" key="3">
    <source>
        <dbReference type="ARBA" id="ARBA00023125"/>
    </source>
</evidence>
<dbReference type="EMBL" id="BSOU01000002">
    <property type="protein sequence ID" value="GLR74077.1"/>
    <property type="molecule type" value="Genomic_DNA"/>
</dbReference>
<evidence type="ECO:0000256" key="4">
    <source>
        <dbReference type="ARBA" id="ARBA00023163"/>
    </source>
</evidence>
<reference evidence="6" key="4">
    <citation type="submission" date="2023-01" db="EMBL/GenBank/DDBJ databases">
        <title>Draft genome sequence of Aliivibrio sifiae strain NBRC 105001.</title>
        <authorList>
            <person name="Sun Q."/>
            <person name="Mori K."/>
        </authorList>
    </citation>
    <scope>NUCLEOTIDE SEQUENCE</scope>
    <source>
        <strain evidence="6">NBRC 105001</strain>
    </source>
</reference>
<dbReference type="OrthoDB" id="6621790at2"/>
<dbReference type="AlphaFoldDB" id="A0A2S7X6M2"/>
<dbReference type="GO" id="GO:0003677">
    <property type="term" value="F:DNA binding"/>
    <property type="evidence" value="ECO:0007669"/>
    <property type="project" value="UniProtKB-KW"/>
</dbReference>
<gene>
    <name evidence="6" type="primary">yidZ_1</name>
    <name evidence="7" type="ORF">BTO23_11770</name>
    <name evidence="6" type="ORF">GCM10007855_09510</name>
</gene>
<dbReference type="GO" id="GO:0003700">
    <property type="term" value="F:DNA-binding transcription factor activity"/>
    <property type="evidence" value="ECO:0007669"/>
    <property type="project" value="InterPro"/>
</dbReference>
<reference evidence="7 8" key="2">
    <citation type="submission" date="2016-12" db="EMBL/GenBank/DDBJ databases">
        <title>Diversity of luminous bacteria.</title>
        <authorList>
            <person name="Yoshizawa S."/>
            <person name="Kogure K."/>
        </authorList>
    </citation>
    <scope>NUCLEOTIDE SEQUENCE [LARGE SCALE GENOMIC DNA]</scope>
    <source>
        <strain evidence="7 8">NBRC 105001</strain>
    </source>
</reference>
<keyword evidence="2" id="KW-0805">Transcription regulation</keyword>
<evidence type="ECO:0000313" key="9">
    <source>
        <dbReference type="Proteomes" id="UP001156660"/>
    </source>
</evidence>
<dbReference type="InterPro" id="IPR036388">
    <property type="entry name" value="WH-like_DNA-bd_sf"/>
</dbReference>
<dbReference type="Proteomes" id="UP001156660">
    <property type="component" value="Unassembled WGS sequence"/>
</dbReference>
<dbReference type="SUPFAM" id="SSF53850">
    <property type="entry name" value="Periplasmic binding protein-like II"/>
    <property type="match status" value="1"/>
</dbReference>
<keyword evidence="3" id="KW-0238">DNA-binding</keyword>
<sequence length="321" mass="36065">MKTLEQELSRIDLNLLVPLSVLIKERSVSRAAEKLFLSQPAMSRILGRLRDLFDDPLFYRESNGLQPTAKTLELEVQLDAILFSIDSLVNSSTFSAELCEKAFRISTPPLMSKLLTAPLAKAIYDIAPKVTLEEYPSAIDPILLLKEGHVDFSIHIQDIVVSDEYRSEKIGYTYPVIYGASNHPLLQKENITINDCLEYSFVDLSLDIRSTGEYLNPLDSELVKQGKKRAVALKSGQLSTLIESIKGTDRLIIGGHLLEKDSILDSNFTAIKAFDTEPYMVNIYLIEHRRTLTSAPHCWLKSVITESISSNFSLPKSLMDR</sequence>
<accession>A0A2S7X6M2</accession>
<evidence type="ECO:0000313" key="7">
    <source>
        <dbReference type="EMBL" id="PQJ86806.1"/>
    </source>
</evidence>
<dbReference type="Pfam" id="PF03466">
    <property type="entry name" value="LysR_substrate"/>
    <property type="match status" value="1"/>
</dbReference>
<keyword evidence="9" id="KW-1185">Reference proteome</keyword>